<comment type="caution">
    <text evidence="1">The sequence shown here is derived from an EMBL/GenBank/DDBJ whole genome shotgun (WGS) entry which is preliminary data.</text>
</comment>
<sequence>MARDPLNLPESVQIQSCVESETTRHSFVFTNLPNSHEAVTESLGSMSSADFVGVCNEVSVPKVLDEMLTISGSSMQCPMLQPGDSNPTGCSEGIADEPCSDSLGGIDVSSKLHDVDAAGLVSLSLADEVVPSALGAESDGVSQKDVVVSQMRSVLADNSAGEVSGAGLQSSPDDGIPTGYFMEGSSVETYSDAITRVDIPTALLVLVVATSCVGEHVAGSFLRPLAILDDTTIEDGSRGAQQPSMSAALASEQKPCHQAVRIPERSSSGNVAAMQGLSQCDPNASPNCHQGPPARRNDEELFARQAINGWHLAGVAPAGHAAIANNAIGLILLVRCEDGVGHCEPVAHVAGLLFLVLSRFAGVSRIARMPLDFAVLIQLISE</sequence>
<dbReference type="AlphaFoldDB" id="A0AAD3XYN3"/>
<evidence type="ECO:0000313" key="1">
    <source>
        <dbReference type="EMBL" id="GMH21194.1"/>
    </source>
</evidence>
<dbReference type="EMBL" id="BSYO01000023">
    <property type="protein sequence ID" value="GMH21194.1"/>
    <property type="molecule type" value="Genomic_DNA"/>
</dbReference>
<keyword evidence="2" id="KW-1185">Reference proteome</keyword>
<reference evidence="1" key="1">
    <citation type="submission" date="2023-05" db="EMBL/GenBank/DDBJ databases">
        <title>Nepenthes gracilis genome sequencing.</title>
        <authorList>
            <person name="Fukushima K."/>
        </authorList>
    </citation>
    <scope>NUCLEOTIDE SEQUENCE</scope>
    <source>
        <strain evidence="1">SING2019-196</strain>
    </source>
</reference>
<protein>
    <submittedName>
        <fullName evidence="1">Uncharacterized protein</fullName>
    </submittedName>
</protein>
<dbReference type="Proteomes" id="UP001279734">
    <property type="component" value="Unassembled WGS sequence"/>
</dbReference>
<name>A0AAD3XYN3_NEPGR</name>
<accession>A0AAD3XYN3</accession>
<organism evidence="1 2">
    <name type="scientific">Nepenthes gracilis</name>
    <name type="common">Slender pitcher plant</name>
    <dbReference type="NCBI Taxonomy" id="150966"/>
    <lineage>
        <taxon>Eukaryota</taxon>
        <taxon>Viridiplantae</taxon>
        <taxon>Streptophyta</taxon>
        <taxon>Embryophyta</taxon>
        <taxon>Tracheophyta</taxon>
        <taxon>Spermatophyta</taxon>
        <taxon>Magnoliopsida</taxon>
        <taxon>eudicotyledons</taxon>
        <taxon>Gunneridae</taxon>
        <taxon>Pentapetalae</taxon>
        <taxon>Caryophyllales</taxon>
        <taxon>Nepenthaceae</taxon>
        <taxon>Nepenthes</taxon>
    </lineage>
</organism>
<proteinExistence type="predicted"/>
<gene>
    <name evidence="1" type="ORF">Nepgr_023036</name>
</gene>
<evidence type="ECO:0000313" key="2">
    <source>
        <dbReference type="Proteomes" id="UP001279734"/>
    </source>
</evidence>